<dbReference type="Proteomes" id="UP000030460">
    <property type="component" value="Unassembled WGS sequence"/>
</dbReference>
<name>A0A8T6Z7A1_9BURK</name>
<evidence type="ECO:0008006" key="4">
    <source>
        <dbReference type="Google" id="ProtNLM"/>
    </source>
</evidence>
<evidence type="ECO:0000256" key="1">
    <source>
        <dbReference type="SAM" id="SignalP"/>
    </source>
</evidence>
<keyword evidence="1" id="KW-0732">Signal</keyword>
<feature type="chain" id="PRO_5035892262" description="Lipoprotein" evidence="1">
    <location>
        <begin position="22"/>
        <end position="116"/>
    </location>
</feature>
<keyword evidence="3" id="KW-1185">Reference proteome</keyword>
<sequence length="116" mass="12296">MKICILSAVVVMTFAAGCTTASGPTHNVEAVKLSNSREGWGVHCHGLFESSKTCFKLASKVCGEKPVQVNYAFDRPESGLSPKEDARDFVFTCGVSTRSAVDTPTSVGAGLPRSLR</sequence>
<gene>
    <name evidence="2" type="ORF">NH14_002855</name>
</gene>
<reference evidence="2" key="2">
    <citation type="submission" date="2020-04" db="EMBL/GenBank/DDBJ databases">
        <authorList>
            <person name="Alexandrino P."/>
            <person name="Mendonca T."/>
            <person name="Guaman L."/>
            <person name="Cherix J."/>
            <person name="Lozano-Sakalauskas G."/>
            <person name="Fujita A."/>
            <person name="Filho E.R."/>
            <person name="Long P."/>
            <person name="Padilla G."/>
            <person name="Taciro M.K."/>
            <person name="Gomez J.G."/>
            <person name="Silva L.F."/>
            <person name="Torres M."/>
        </authorList>
    </citation>
    <scope>NUCLEOTIDE SEQUENCE</scope>
    <source>
        <strain evidence="2">LMG 19450</strain>
    </source>
</reference>
<protein>
    <recommendedName>
        <fullName evidence="4">Lipoprotein</fullName>
    </recommendedName>
</protein>
<feature type="signal peptide" evidence="1">
    <location>
        <begin position="1"/>
        <end position="21"/>
    </location>
</feature>
<evidence type="ECO:0000313" key="2">
    <source>
        <dbReference type="EMBL" id="NLP60104.1"/>
    </source>
</evidence>
<organism evidence="2 3">
    <name type="scientific">Paraburkholderia sacchari</name>
    <dbReference type="NCBI Taxonomy" id="159450"/>
    <lineage>
        <taxon>Bacteria</taxon>
        <taxon>Pseudomonadati</taxon>
        <taxon>Pseudomonadota</taxon>
        <taxon>Betaproteobacteria</taxon>
        <taxon>Burkholderiales</taxon>
        <taxon>Burkholderiaceae</taxon>
        <taxon>Paraburkholderia</taxon>
    </lineage>
</organism>
<reference evidence="2" key="1">
    <citation type="journal article" date="2015" name="Genome Announc.">
        <title>Draft Genome Sequence of the Polyhydroxyalkanoate-Producing Bacterium Burkholderia sacchari LMG 19450 Isolated from Brazilian Sugarcane Plantation Soil.</title>
        <authorList>
            <person name="Alexandrino P.M."/>
            <person name="Mendonca T.T."/>
            <person name="Guaman Bautista L.P."/>
            <person name="Cherix J."/>
            <person name="Lozano-Sakalauskas G.C."/>
            <person name="Fujita A."/>
            <person name="Ramos Filho E."/>
            <person name="Long P."/>
            <person name="Padilla G."/>
            <person name="Taciro M.K."/>
            <person name="Gomez J.G."/>
            <person name="Silva L.F."/>
        </authorList>
    </citation>
    <scope>NUCLEOTIDE SEQUENCE</scope>
    <source>
        <strain evidence="2">LMG 19450</strain>
    </source>
</reference>
<dbReference type="EMBL" id="JTDB02000001">
    <property type="protein sequence ID" value="NLP60104.1"/>
    <property type="molecule type" value="Genomic_DNA"/>
</dbReference>
<accession>A0A8T6Z7A1</accession>
<dbReference type="AlphaFoldDB" id="A0A8T6Z7A1"/>
<evidence type="ECO:0000313" key="3">
    <source>
        <dbReference type="Proteomes" id="UP000030460"/>
    </source>
</evidence>
<dbReference type="PROSITE" id="PS51257">
    <property type="entry name" value="PROKAR_LIPOPROTEIN"/>
    <property type="match status" value="1"/>
</dbReference>
<proteinExistence type="predicted"/>
<comment type="caution">
    <text evidence="2">The sequence shown here is derived from an EMBL/GenBank/DDBJ whole genome shotgun (WGS) entry which is preliminary data.</text>
</comment>